<dbReference type="EMBL" id="LFZW01000001">
    <property type="protein sequence ID" value="KMY49598.1"/>
    <property type="molecule type" value="Genomic_DNA"/>
</dbReference>
<proteinExistence type="predicted"/>
<sequence length="91" mass="10430">MTNQTATIYCPEMGDTKPQAQIEAKFSAIMGKFRISTPLELKGRGIKYHDTYTEHNCNSPKLYGHNIYYVTMAAYKKLEQEYTSAQEVLLD</sequence>
<dbReference type="Proteomes" id="UP000037146">
    <property type="component" value="Unassembled WGS sequence"/>
</dbReference>
<name>A0A0K9GSI2_9BACI</name>
<comment type="caution">
    <text evidence="1">The sequence shown here is derived from an EMBL/GenBank/DDBJ whole genome shotgun (WGS) entry which is preliminary data.</text>
</comment>
<gene>
    <name evidence="1" type="ORF">AC625_08625</name>
</gene>
<dbReference type="RefSeq" id="WP_049680932.1">
    <property type="nucleotide sequence ID" value="NZ_LFZW01000001.1"/>
</dbReference>
<dbReference type="AlphaFoldDB" id="A0A0K9GSI2"/>
<accession>A0A0K9GSI2</accession>
<organism evidence="1 2">
    <name type="scientific">Peribacillus loiseleuriae</name>
    <dbReference type="NCBI Taxonomy" id="1679170"/>
    <lineage>
        <taxon>Bacteria</taxon>
        <taxon>Bacillati</taxon>
        <taxon>Bacillota</taxon>
        <taxon>Bacilli</taxon>
        <taxon>Bacillales</taxon>
        <taxon>Bacillaceae</taxon>
        <taxon>Peribacillus</taxon>
    </lineage>
</organism>
<protein>
    <submittedName>
        <fullName evidence="1">Uncharacterized protein</fullName>
    </submittedName>
</protein>
<evidence type="ECO:0000313" key="2">
    <source>
        <dbReference type="Proteomes" id="UP000037146"/>
    </source>
</evidence>
<keyword evidence="2" id="KW-1185">Reference proteome</keyword>
<dbReference type="PATRIC" id="fig|1679170.3.peg.1851"/>
<dbReference type="STRING" id="1679170.AC625_08625"/>
<dbReference type="OrthoDB" id="2643591at2"/>
<evidence type="ECO:0000313" key="1">
    <source>
        <dbReference type="EMBL" id="KMY49598.1"/>
    </source>
</evidence>
<reference evidence="2" key="1">
    <citation type="submission" date="2015-07" db="EMBL/GenBank/DDBJ databases">
        <title>Genome sequencing project for genomic taxonomy and phylogenomics of Bacillus-like bacteria.</title>
        <authorList>
            <person name="Liu B."/>
            <person name="Wang J."/>
            <person name="Zhu Y."/>
            <person name="Liu G."/>
            <person name="Chen Q."/>
            <person name="Chen Z."/>
            <person name="Lan J."/>
            <person name="Che J."/>
            <person name="Ge C."/>
            <person name="Shi H."/>
            <person name="Pan Z."/>
            <person name="Liu X."/>
        </authorList>
    </citation>
    <scope>NUCLEOTIDE SEQUENCE [LARGE SCALE GENOMIC DNA]</scope>
    <source>
        <strain evidence="2">FJAT-27997</strain>
    </source>
</reference>